<accession>A0A1G6IPL0</accession>
<dbReference type="STRING" id="67344.SAMN05216505_101325"/>
<feature type="compositionally biased region" description="Polar residues" evidence="1">
    <location>
        <begin position="778"/>
        <end position="787"/>
    </location>
</feature>
<evidence type="ECO:0000313" key="3">
    <source>
        <dbReference type="Proteomes" id="UP000182100"/>
    </source>
</evidence>
<gene>
    <name evidence="2" type="ORF">SAMN05216505_101325</name>
</gene>
<feature type="region of interest" description="Disordered" evidence="1">
    <location>
        <begin position="762"/>
        <end position="787"/>
    </location>
</feature>
<feature type="region of interest" description="Disordered" evidence="1">
    <location>
        <begin position="1001"/>
        <end position="1021"/>
    </location>
</feature>
<evidence type="ECO:0000256" key="1">
    <source>
        <dbReference type="SAM" id="MobiDB-lite"/>
    </source>
</evidence>
<evidence type="ECO:0000313" key="2">
    <source>
        <dbReference type="EMBL" id="SDC07945.1"/>
    </source>
</evidence>
<keyword evidence="3" id="KW-1185">Reference proteome</keyword>
<feature type="region of interest" description="Disordered" evidence="1">
    <location>
        <begin position="1128"/>
        <end position="1173"/>
    </location>
</feature>
<protein>
    <submittedName>
        <fullName evidence="2">Uncharacterized protein</fullName>
    </submittedName>
</protein>
<feature type="compositionally biased region" description="Low complexity" evidence="1">
    <location>
        <begin position="16"/>
        <end position="32"/>
    </location>
</feature>
<feature type="region of interest" description="Disordered" evidence="1">
    <location>
        <begin position="1"/>
        <end position="40"/>
    </location>
</feature>
<organism evidence="2 3">
    <name type="scientific">Streptomyces prasinopilosus</name>
    <dbReference type="NCBI Taxonomy" id="67344"/>
    <lineage>
        <taxon>Bacteria</taxon>
        <taxon>Bacillati</taxon>
        <taxon>Actinomycetota</taxon>
        <taxon>Actinomycetes</taxon>
        <taxon>Kitasatosporales</taxon>
        <taxon>Streptomycetaceae</taxon>
        <taxon>Streptomyces</taxon>
    </lineage>
</organism>
<dbReference type="Proteomes" id="UP000182100">
    <property type="component" value="Unassembled WGS sequence"/>
</dbReference>
<sequence length="1700" mass="175128">MRAQQKATGGPGGGAATAASGRSAAPTALPATAPAPPAASAPLDRRGLLALQRTAGNAAASLVMRDVQRARAGGAVLDPPAPLPPVEHERVLPPYLKDLRAGGLSFTSGLTGHGFVRDEVARAAGDTGEADRIGAELAARPESFFGQGRSFVVRGRGGVRDVTVRVVPGAADAPGTFLAADAPRATADGRAAALGADAVAAETEGADIKVDSLRNSAGTGNSGTHRTGNAGFRAAGRALWPVAPAVWAGVEAAGDAGVASATGNHTVTTVSEPRTLRSDGGSVEVERHVRFHVRVARGAHDRTPHTASGPGTLTQRVPREHLVPAGTGSPAHAAPLAADTAHEVALADSLAPLAVTDAGTPHAGGGGLYDKVASVLHPRLTAPGAPGRPHLYEATSAATLTEDLPRLLAGWVMGEDLTSADGEVKGSYRMRAEVLSMAPAWGIGRTQLRTHQQSALTVSGTRAEGGSAHAGAGPALAFGGPSVGQVLRLSQLTAAGASRSRAVKDERAATTRQGAEVRGEKALYRGLFRLTVEGTGARAATGPRTAAHDVDVMVSMRAEEAQALGLPLPEGVTGGDLVRTTDEAGDPLPERALPFGGRGASVALGRFDAAPLLRAVERLFATDPRLAGYLPREFGGAAPLAPPLADDAAEQQRTNYRNLLAALSQTNIRANKDQLLSTGIPVRLRRKSALHAHDVQVTVTGSLGPVDYLGETSDWLVRSSSGTGGSSQTGQSSARSVSSRVGVQLQLVPGVVSAGASRTWGLTSGRSVQAGPSVRGDSLNSGQPERSSFGATLDLAVRVTKVTRERKALRTISPGMPGRHEPEAETIASSSGAADGDPLRLETQDVRLTTPTGFTVDPGRAGRIRDRAAQVRPRHREVESAGIGALTGGAPVARGRQVRDWQFVETVGDARAIRDLAYRLLSEAAAPDRPDNALAVEGLAPRQAIESQLGPGAVKAALRQAVGTGWVVDDLRYPRRIQGLKGAVGTRFALVRPRVVTTAKGPGTENMALGGHQASGQKSRTVSQSTAYGLSGRETGDGFQVGESAFHGRTSHRRTVEGAATTGTVERNSVVPRGRDFHLVQCDLLVHMVAEVTTGLSGTKVRAAEQTVPGAVGVWLTGEQLAAAGLSAPGAPAPGSASALASAPAGGSSAAGDRAPLSGEETAPAPPPPPVLGERLPLGFGLVEDMPDLVPLLGELRGRLPRSLARELLPDRQTDDEYRNVQRLLRVLDRDGAVGLLSGAMDGGVAVELFRDRLRRYRAVLTVRRTGDAEPGGRADGDRDMEFATVAVADRAKGTEQATSTGLSGSVTGAGEPGGGGVRSTGGMLGAGFGSAAATRSGETTRTQAGIRTIVDASAPAVRMRVPIDVELALHCPDGTVHRASMNGRHLVYRALEKDLTALSRLRDVSAPAAGHGLRRVAEPPERQRTWRAQGAKLPMETQVNGFHGASELRTAIDRTVRAARGGAGFEGPALSHAAYAQAEAVSSEWLMAALPLLTSAGCDLPTGHLSGWEGQDLSTSLHARLRNGRVLGTGDTAIFETVAQSGEEGRAAATDLHAGHDHGRYARGAFGAGPLVRDPGRMNEAVGTGGPASDHSALAGNASGSVPLRKPKTESVLLQFDAEFRIVAQVHNRLTQRLRSKDHYTASQDVVLSRPVVVRVPVTSARRMLTGPGAAHLTDPLNILTPAAPAAPPAPPAPSAPAG</sequence>
<reference evidence="3" key="1">
    <citation type="submission" date="2016-10" db="EMBL/GenBank/DDBJ databases">
        <authorList>
            <person name="Varghese N."/>
            <person name="Submissions S."/>
        </authorList>
    </citation>
    <scope>NUCLEOTIDE SEQUENCE [LARGE SCALE GENOMIC DNA]</scope>
    <source>
        <strain evidence="3">CGMCC 4.3504</strain>
    </source>
</reference>
<name>A0A1G6IPL0_9ACTN</name>
<dbReference type="EMBL" id="FMZK01000001">
    <property type="protein sequence ID" value="SDC07945.1"/>
    <property type="molecule type" value="Genomic_DNA"/>
</dbReference>
<dbReference type="RefSeq" id="WP_079170641.1">
    <property type="nucleotide sequence ID" value="NZ_FMZK01000001.1"/>
</dbReference>
<feature type="region of interest" description="Disordered" evidence="1">
    <location>
        <begin position="812"/>
        <end position="838"/>
    </location>
</feature>
<feature type="region of interest" description="Disordered" evidence="1">
    <location>
        <begin position="1292"/>
        <end position="1312"/>
    </location>
</feature>
<feature type="compositionally biased region" description="Low complexity" evidence="1">
    <location>
        <begin position="1128"/>
        <end position="1152"/>
    </location>
</feature>
<feature type="region of interest" description="Disordered" evidence="1">
    <location>
        <begin position="1582"/>
        <end position="1603"/>
    </location>
</feature>
<proteinExistence type="predicted"/>